<keyword evidence="3" id="KW-0325">Glycoprotein</keyword>
<dbReference type="PROSITE" id="PS50835">
    <property type="entry name" value="IG_LIKE"/>
    <property type="match status" value="2"/>
</dbReference>
<dbReference type="InterPro" id="IPR052598">
    <property type="entry name" value="IgSF_CEA-related"/>
</dbReference>
<accession>A0A7R9LJH7</accession>
<dbReference type="SMART" id="SM00409">
    <property type="entry name" value="IG"/>
    <property type="match status" value="2"/>
</dbReference>
<gene>
    <name evidence="6" type="ORF">OSB1V03_LOCUS18726</name>
</gene>
<evidence type="ECO:0000259" key="5">
    <source>
        <dbReference type="PROSITE" id="PS50835"/>
    </source>
</evidence>
<keyword evidence="1" id="KW-0732">Signal</keyword>
<keyword evidence="2" id="KW-1015">Disulfide bond</keyword>
<dbReference type="SUPFAM" id="SSF48726">
    <property type="entry name" value="Immunoglobulin"/>
    <property type="match status" value="2"/>
</dbReference>
<dbReference type="CDD" id="cd00096">
    <property type="entry name" value="Ig"/>
    <property type="match status" value="1"/>
</dbReference>
<dbReference type="SMART" id="SM00408">
    <property type="entry name" value="IGc2"/>
    <property type="match status" value="2"/>
</dbReference>
<dbReference type="EMBL" id="OC880098">
    <property type="protein sequence ID" value="CAD7641588.1"/>
    <property type="molecule type" value="Genomic_DNA"/>
</dbReference>
<dbReference type="Pfam" id="PF13927">
    <property type="entry name" value="Ig_3"/>
    <property type="match status" value="2"/>
</dbReference>
<name>A0A7R9LJH7_9ACAR</name>
<protein>
    <recommendedName>
        <fullName evidence="5">Ig-like domain-containing protein</fullName>
    </recommendedName>
</protein>
<evidence type="ECO:0000313" key="7">
    <source>
        <dbReference type="Proteomes" id="UP000759131"/>
    </source>
</evidence>
<dbReference type="InterPro" id="IPR036179">
    <property type="entry name" value="Ig-like_dom_sf"/>
</dbReference>
<keyword evidence="4" id="KW-0393">Immunoglobulin domain</keyword>
<reference evidence="6" key="1">
    <citation type="submission" date="2020-11" db="EMBL/GenBank/DDBJ databases">
        <authorList>
            <person name="Tran Van P."/>
        </authorList>
    </citation>
    <scope>NUCLEOTIDE SEQUENCE</scope>
</reference>
<feature type="domain" description="Ig-like" evidence="5">
    <location>
        <begin position="96"/>
        <end position="185"/>
    </location>
</feature>
<dbReference type="InterPro" id="IPR003599">
    <property type="entry name" value="Ig_sub"/>
</dbReference>
<proteinExistence type="predicted"/>
<keyword evidence="7" id="KW-1185">Reference proteome</keyword>
<evidence type="ECO:0000256" key="3">
    <source>
        <dbReference type="ARBA" id="ARBA00023180"/>
    </source>
</evidence>
<dbReference type="OrthoDB" id="6085115at2759"/>
<dbReference type="PANTHER" id="PTHR44337:SF20">
    <property type="entry name" value="CARCINOEMBRYONIC ANTIGEN-RELATED CELL ADHESION MOLECULE 5-RELATED"/>
    <property type="match status" value="1"/>
</dbReference>
<dbReference type="Proteomes" id="UP000759131">
    <property type="component" value="Unassembled WGS sequence"/>
</dbReference>
<dbReference type="InterPro" id="IPR003598">
    <property type="entry name" value="Ig_sub2"/>
</dbReference>
<feature type="non-terminal residue" evidence="6">
    <location>
        <position position="185"/>
    </location>
</feature>
<dbReference type="InterPro" id="IPR013783">
    <property type="entry name" value="Ig-like_fold"/>
</dbReference>
<dbReference type="Gene3D" id="2.60.40.10">
    <property type="entry name" value="Immunoglobulins"/>
    <property type="match status" value="2"/>
</dbReference>
<dbReference type="AlphaFoldDB" id="A0A7R9LJH7"/>
<evidence type="ECO:0000256" key="1">
    <source>
        <dbReference type="ARBA" id="ARBA00022729"/>
    </source>
</evidence>
<evidence type="ECO:0000313" key="6">
    <source>
        <dbReference type="EMBL" id="CAD7641588.1"/>
    </source>
</evidence>
<dbReference type="EMBL" id="CAJPIZ010025523">
    <property type="protein sequence ID" value="CAG2118776.1"/>
    <property type="molecule type" value="Genomic_DNA"/>
</dbReference>
<sequence>MVTLDQSLAVNVVEAHVGDNVEIRCDIMGEPQPPAIKWTRFNVDLNTVNIPNMKVFSDGSLYLTNVQLSFSGNYTCQAVNNPLVKQVHILHTIVPPLVSVSPRFQWEPIGGLATIDCRYESFEDTVSIEWYKNEELLLGTNARTVIMNNATRVQIGQLTRTDTGAYSCRVTDKRPADTPNGPTGT</sequence>
<evidence type="ECO:0000256" key="4">
    <source>
        <dbReference type="ARBA" id="ARBA00023319"/>
    </source>
</evidence>
<organism evidence="6">
    <name type="scientific">Medioppia subpectinata</name>
    <dbReference type="NCBI Taxonomy" id="1979941"/>
    <lineage>
        <taxon>Eukaryota</taxon>
        <taxon>Metazoa</taxon>
        <taxon>Ecdysozoa</taxon>
        <taxon>Arthropoda</taxon>
        <taxon>Chelicerata</taxon>
        <taxon>Arachnida</taxon>
        <taxon>Acari</taxon>
        <taxon>Acariformes</taxon>
        <taxon>Sarcoptiformes</taxon>
        <taxon>Oribatida</taxon>
        <taxon>Brachypylina</taxon>
        <taxon>Oppioidea</taxon>
        <taxon>Oppiidae</taxon>
        <taxon>Medioppia</taxon>
    </lineage>
</organism>
<evidence type="ECO:0000256" key="2">
    <source>
        <dbReference type="ARBA" id="ARBA00023157"/>
    </source>
</evidence>
<dbReference type="PANTHER" id="PTHR44337">
    <property type="entry name" value="CARCINOEMBRYONIC ANTIGEN-RELATED CELL ADHESION MOLECULE 8"/>
    <property type="match status" value="1"/>
</dbReference>
<dbReference type="InterPro" id="IPR007110">
    <property type="entry name" value="Ig-like_dom"/>
</dbReference>
<feature type="domain" description="Ig-like" evidence="5">
    <location>
        <begin position="18"/>
        <end position="81"/>
    </location>
</feature>